<dbReference type="AlphaFoldDB" id="A0A540KQR5"/>
<keyword evidence="5" id="KW-0819">tRNA processing</keyword>
<dbReference type="InterPro" id="IPR027417">
    <property type="entry name" value="P-loop_NTPase"/>
</dbReference>
<evidence type="ECO:0000256" key="4">
    <source>
        <dbReference type="ARBA" id="ARBA00022679"/>
    </source>
</evidence>
<comment type="caution">
    <text evidence="12">The sequence shown here is derived from an EMBL/GenBank/DDBJ whole genome shotgun (WGS) entry which is preliminary data.</text>
</comment>
<dbReference type="InterPro" id="IPR022383">
    <property type="entry name" value="Lactate/malate_DH_C"/>
</dbReference>
<evidence type="ECO:0000256" key="7">
    <source>
        <dbReference type="ARBA" id="ARBA00022741"/>
    </source>
</evidence>
<keyword evidence="13" id="KW-1185">Reference proteome</keyword>
<dbReference type="STRING" id="106549.A0A540KQR5"/>
<protein>
    <recommendedName>
        <fullName evidence="3">tRNA dimethylallyltransferase</fullName>
        <ecNumber evidence="3">2.5.1.75</ecNumber>
    </recommendedName>
</protein>
<dbReference type="Gene3D" id="3.90.110.10">
    <property type="entry name" value="Lactate dehydrogenase/glycoside hydrolase, family 4, C-terminal"/>
    <property type="match status" value="1"/>
</dbReference>
<dbReference type="Gene3D" id="3.40.50.300">
    <property type="entry name" value="P-loop containing nucleotide triphosphate hydrolases"/>
    <property type="match status" value="1"/>
</dbReference>
<evidence type="ECO:0000256" key="10">
    <source>
        <dbReference type="ARBA" id="ARBA00049563"/>
    </source>
</evidence>
<dbReference type="GO" id="GO:0009691">
    <property type="term" value="P:cytokinin biosynthetic process"/>
    <property type="evidence" value="ECO:0007669"/>
    <property type="project" value="UniProtKB-KW"/>
</dbReference>
<dbReference type="PANTHER" id="PTHR11088">
    <property type="entry name" value="TRNA DIMETHYLALLYLTRANSFERASE"/>
    <property type="match status" value="1"/>
</dbReference>
<comment type="catalytic activity">
    <reaction evidence="10">
        <text>adenosine(37) in tRNA + dimethylallyl diphosphate = N(6)-dimethylallyladenosine(37) in tRNA + diphosphate</text>
        <dbReference type="Rhea" id="RHEA:26482"/>
        <dbReference type="Rhea" id="RHEA-COMP:10162"/>
        <dbReference type="Rhea" id="RHEA-COMP:10375"/>
        <dbReference type="ChEBI" id="CHEBI:33019"/>
        <dbReference type="ChEBI" id="CHEBI:57623"/>
        <dbReference type="ChEBI" id="CHEBI:74411"/>
        <dbReference type="ChEBI" id="CHEBI:74415"/>
        <dbReference type="EC" id="2.5.1.75"/>
    </reaction>
</comment>
<sequence>MITSSSCVCTFCPRVLRAAGLLTFTLRRRRLTTACSVSATKNKEKEKVIVVSGPTGSGKTRLALELAKRLNGEIISADSVFQGLDIGSAKPSPAERQEVHHLVGILYPSEDYSVGRFFEDARQAIKSILDSGRVPIVTGGTGLYLRCVFRLEDLQKNDDWDAAVELVVKAGDPKTQLLAANDWYWLRRSLEIIKSSGSPPSAFQVPYDSFWKQCDANDASPSTVVVEEEVMASCRKLIGFLIWVFFQIQIQQPEQLVTDKQQGGSSPREFYNFLSEFQKASRNFAKRQLTWFRNEHIYNWLDASKPLETVLDFIYDAYHENTEILVVPESLRMKKELTSHREVAELKAYRPKNCYAGAIFADACLKGLNGVPDVVECSYVQSSITELPFFASKVRLGKNGVEEVLGLGNLSDFEQEGLQKLIPELKSSIEKGIRFANQS</sequence>
<dbReference type="GO" id="GO:0016616">
    <property type="term" value="F:oxidoreductase activity, acting on the CH-OH group of donors, NAD or NADP as acceptor"/>
    <property type="evidence" value="ECO:0007669"/>
    <property type="project" value="InterPro"/>
</dbReference>
<feature type="domain" description="Lactate/malate dehydrogenase C-terminal" evidence="11">
    <location>
        <begin position="355"/>
        <end position="435"/>
    </location>
</feature>
<evidence type="ECO:0000256" key="8">
    <source>
        <dbReference type="ARBA" id="ARBA00022840"/>
    </source>
</evidence>
<dbReference type="PANTHER" id="PTHR11088:SF60">
    <property type="entry name" value="TRNA DIMETHYLALLYLTRANSFERASE"/>
    <property type="match status" value="1"/>
</dbReference>
<dbReference type="EC" id="2.5.1.75" evidence="3"/>
<keyword evidence="4" id="KW-0808">Transferase</keyword>
<evidence type="ECO:0000256" key="5">
    <source>
        <dbReference type="ARBA" id="ARBA00022694"/>
    </source>
</evidence>
<dbReference type="GO" id="GO:0052381">
    <property type="term" value="F:tRNA dimethylallyltransferase activity"/>
    <property type="evidence" value="ECO:0007669"/>
    <property type="project" value="UniProtKB-EC"/>
</dbReference>
<accession>A0A540KQR5</accession>
<evidence type="ECO:0000256" key="9">
    <source>
        <dbReference type="ARBA" id="ARBA00022842"/>
    </source>
</evidence>
<comment type="similarity">
    <text evidence="2">Belongs to the IPP transferase family.</text>
</comment>
<keyword evidence="7" id="KW-0547">Nucleotide-binding</keyword>
<dbReference type="Pfam" id="PF01715">
    <property type="entry name" value="IPPT"/>
    <property type="match status" value="1"/>
</dbReference>
<evidence type="ECO:0000256" key="3">
    <source>
        <dbReference type="ARBA" id="ARBA00012665"/>
    </source>
</evidence>
<keyword evidence="6" id="KW-0203">Cytokinin biosynthesis</keyword>
<evidence type="ECO:0000256" key="6">
    <source>
        <dbReference type="ARBA" id="ARBA00022712"/>
    </source>
</evidence>
<dbReference type="HAMAP" id="MF_00185">
    <property type="entry name" value="IPP_trans"/>
    <property type="match status" value="1"/>
</dbReference>
<dbReference type="SUPFAM" id="SSF52540">
    <property type="entry name" value="P-loop containing nucleoside triphosphate hydrolases"/>
    <property type="match status" value="2"/>
</dbReference>
<dbReference type="GO" id="GO:0006400">
    <property type="term" value="P:tRNA modification"/>
    <property type="evidence" value="ECO:0007669"/>
    <property type="project" value="TreeGrafter"/>
</dbReference>
<dbReference type="GO" id="GO:0005524">
    <property type="term" value="F:ATP binding"/>
    <property type="evidence" value="ECO:0007669"/>
    <property type="project" value="UniProtKB-KW"/>
</dbReference>
<dbReference type="InterPro" id="IPR039657">
    <property type="entry name" value="Dimethylallyltransferase"/>
</dbReference>
<dbReference type="Proteomes" id="UP000315295">
    <property type="component" value="Unassembled WGS sequence"/>
</dbReference>
<evidence type="ECO:0000256" key="2">
    <source>
        <dbReference type="ARBA" id="ARBA00005842"/>
    </source>
</evidence>
<dbReference type="EMBL" id="VIEB01001036">
    <property type="protein sequence ID" value="TQD76342.1"/>
    <property type="molecule type" value="Genomic_DNA"/>
</dbReference>
<dbReference type="InterPro" id="IPR015955">
    <property type="entry name" value="Lactate_DH/Glyco_Ohase_4_C"/>
</dbReference>
<name>A0A540KQR5_MALBA</name>
<evidence type="ECO:0000256" key="1">
    <source>
        <dbReference type="ARBA" id="ARBA00001946"/>
    </source>
</evidence>
<comment type="cofactor">
    <cofactor evidence="1">
        <name>Mg(2+)</name>
        <dbReference type="ChEBI" id="CHEBI:18420"/>
    </cofactor>
</comment>
<gene>
    <name evidence="12" type="ORF">C1H46_038122</name>
</gene>
<evidence type="ECO:0000259" key="11">
    <source>
        <dbReference type="Pfam" id="PF02866"/>
    </source>
</evidence>
<proteinExistence type="inferred from homology"/>
<evidence type="ECO:0000313" key="12">
    <source>
        <dbReference type="EMBL" id="TQD76342.1"/>
    </source>
</evidence>
<reference evidence="12 13" key="1">
    <citation type="journal article" date="2019" name="G3 (Bethesda)">
        <title>Sequencing of a Wild Apple (Malus baccata) Genome Unravels the Differences Between Cultivated and Wild Apple Species Regarding Disease Resistance and Cold Tolerance.</title>
        <authorList>
            <person name="Chen X."/>
        </authorList>
    </citation>
    <scope>NUCLEOTIDE SEQUENCE [LARGE SCALE GENOMIC DNA]</scope>
    <source>
        <strain evidence="13">cv. Shandingzi</strain>
        <tissue evidence="12">Leaves</tissue>
    </source>
</reference>
<dbReference type="SUPFAM" id="SSF56327">
    <property type="entry name" value="LDH C-terminal domain-like"/>
    <property type="match status" value="1"/>
</dbReference>
<keyword evidence="8" id="KW-0067">ATP-binding</keyword>
<organism evidence="12 13">
    <name type="scientific">Malus baccata</name>
    <name type="common">Siberian crab apple</name>
    <name type="synonym">Pyrus baccata</name>
    <dbReference type="NCBI Taxonomy" id="106549"/>
    <lineage>
        <taxon>Eukaryota</taxon>
        <taxon>Viridiplantae</taxon>
        <taxon>Streptophyta</taxon>
        <taxon>Embryophyta</taxon>
        <taxon>Tracheophyta</taxon>
        <taxon>Spermatophyta</taxon>
        <taxon>Magnoliopsida</taxon>
        <taxon>eudicotyledons</taxon>
        <taxon>Gunneridae</taxon>
        <taxon>Pentapetalae</taxon>
        <taxon>rosids</taxon>
        <taxon>fabids</taxon>
        <taxon>Rosales</taxon>
        <taxon>Rosaceae</taxon>
        <taxon>Amygdaloideae</taxon>
        <taxon>Maleae</taxon>
        <taxon>Malus</taxon>
    </lineage>
</organism>
<dbReference type="Pfam" id="PF02866">
    <property type="entry name" value="Ldh_1_C"/>
    <property type="match status" value="1"/>
</dbReference>
<keyword evidence="9" id="KW-0460">Magnesium</keyword>
<evidence type="ECO:0000313" key="13">
    <source>
        <dbReference type="Proteomes" id="UP000315295"/>
    </source>
</evidence>
<dbReference type="InterPro" id="IPR018022">
    <property type="entry name" value="IPT"/>
</dbReference>